<feature type="transmembrane region" description="Helical" evidence="6">
    <location>
        <begin position="233"/>
        <end position="256"/>
    </location>
</feature>
<dbReference type="PANTHER" id="PTHR11360">
    <property type="entry name" value="MONOCARBOXYLATE TRANSPORTER"/>
    <property type="match status" value="1"/>
</dbReference>
<keyword evidence="5 6" id="KW-0472">Membrane</keyword>
<gene>
    <name evidence="8" type="ORF">EL26_13710</name>
</gene>
<dbReference type="InterPro" id="IPR050327">
    <property type="entry name" value="Proton-linked_MCT"/>
</dbReference>
<evidence type="ECO:0000256" key="5">
    <source>
        <dbReference type="ARBA" id="ARBA00023136"/>
    </source>
</evidence>
<keyword evidence="4 6" id="KW-1133">Transmembrane helix</keyword>
<feature type="transmembrane region" description="Helical" evidence="6">
    <location>
        <begin position="356"/>
        <end position="380"/>
    </location>
</feature>
<feature type="transmembrane region" description="Helical" evidence="6">
    <location>
        <begin position="301"/>
        <end position="318"/>
    </location>
</feature>
<dbReference type="GO" id="GO:0022857">
    <property type="term" value="F:transmembrane transporter activity"/>
    <property type="evidence" value="ECO:0007669"/>
    <property type="project" value="InterPro"/>
</dbReference>
<feature type="transmembrane region" description="Helical" evidence="6">
    <location>
        <begin position="324"/>
        <end position="344"/>
    </location>
</feature>
<feature type="transmembrane region" description="Helical" evidence="6">
    <location>
        <begin position="268"/>
        <end position="289"/>
    </location>
</feature>
<sequence>MATRRIHYGWIVAGVTFLTLLVSAGIRSTPGVLMVPLETQFGWERTATTFPLAINLALYGLCGPFAAALMEKYGIKRLMVLSLLLLAVGTGLSAWMQTTWEFTLLWGVIIGIGTGFTSNVLGAVVTNRWFRERRGLVIGILTASGATGQLVFLPLLAKLATDVNWQWTVWLTSIAALIGVVFALVFMREKPSDAGVLPYGQTEPQEEMAKPSVKNPFRVAFGGLKLGFRSKDFWLLAGSFFVCGLSTNGLIGTHLIPACMDHGIPEVTAASMLAVMGIFDLIGTTFSGWLSDRADSRRLLFWYYGLRGLSLVFLPYALDSNFLSMSVFVVFYGLDWIATVPPTVKLCNKAFGAQSGVVYGWVSASHQLGAATAAFGGGLLHTVLGSYTFVFVVAGVLCVTAAGFVLRIRKGKDVAVQQAM</sequence>
<evidence type="ECO:0000256" key="3">
    <source>
        <dbReference type="ARBA" id="ARBA00022692"/>
    </source>
</evidence>
<accession>A0A074LQM6</accession>
<evidence type="ECO:0000313" key="9">
    <source>
        <dbReference type="Proteomes" id="UP000027931"/>
    </source>
</evidence>
<dbReference type="GO" id="GO:0005886">
    <property type="term" value="C:plasma membrane"/>
    <property type="evidence" value="ECO:0007669"/>
    <property type="project" value="UniProtKB-SubCell"/>
</dbReference>
<dbReference type="Proteomes" id="UP000027931">
    <property type="component" value="Unassembled WGS sequence"/>
</dbReference>
<dbReference type="InterPro" id="IPR011701">
    <property type="entry name" value="MFS"/>
</dbReference>
<keyword evidence="9" id="KW-1185">Reference proteome</keyword>
<feature type="domain" description="Major facilitator superfamily (MFS) profile" evidence="7">
    <location>
        <begin position="11"/>
        <end position="413"/>
    </location>
</feature>
<dbReference type="CDD" id="cd17355">
    <property type="entry name" value="MFS_YcxA_like"/>
    <property type="match status" value="1"/>
</dbReference>
<dbReference type="Pfam" id="PF07690">
    <property type="entry name" value="MFS_1"/>
    <property type="match status" value="1"/>
</dbReference>
<protein>
    <submittedName>
        <fullName evidence="8">MFS transporter</fullName>
    </submittedName>
</protein>
<feature type="transmembrane region" description="Helical" evidence="6">
    <location>
        <begin position="136"/>
        <end position="157"/>
    </location>
</feature>
<evidence type="ECO:0000256" key="4">
    <source>
        <dbReference type="ARBA" id="ARBA00022989"/>
    </source>
</evidence>
<evidence type="ECO:0000256" key="1">
    <source>
        <dbReference type="ARBA" id="ARBA00004651"/>
    </source>
</evidence>
<organism evidence="8 9">
    <name type="scientific">Tumebacillus flagellatus</name>
    <dbReference type="NCBI Taxonomy" id="1157490"/>
    <lineage>
        <taxon>Bacteria</taxon>
        <taxon>Bacillati</taxon>
        <taxon>Bacillota</taxon>
        <taxon>Bacilli</taxon>
        <taxon>Bacillales</taxon>
        <taxon>Alicyclobacillaceae</taxon>
        <taxon>Tumebacillus</taxon>
    </lineage>
</organism>
<feature type="transmembrane region" description="Helical" evidence="6">
    <location>
        <begin position="386"/>
        <end position="406"/>
    </location>
</feature>
<dbReference type="EMBL" id="JMIR01000018">
    <property type="protein sequence ID" value="KEO82800.1"/>
    <property type="molecule type" value="Genomic_DNA"/>
</dbReference>
<feature type="transmembrane region" description="Helical" evidence="6">
    <location>
        <begin position="46"/>
        <end position="66"/>
    </location>
</feature>
<keyword evidence="2" id="KW-0813">Transport</keyword>
<proteinExistence type="predicted"/>
<dbReference type="SUPFAM" id="SSF103473">
    <property type="entry name" value="MFS general substrate transporter"/>
    <property type="match status" value="1"/>
</dbReference>
<evidence type="ECO:0000259" key="7">
    <source>
        <dbReference type="PROSITE" id="PS50850"/>
    </source>
</evidence>
<feature type="transmembrane region" description="Helical" evidence="6">
    <location>
        <begin position="7"/>
        <end position="26"/>
    </location>
</feature>
<comment type="subcellular location">
    <subcellularLocation>
        <location evidence="1">Cell membrane</location>
        <topology evidence="1">Multi-pass membrane protein</topology>
    </subcellularLocation>
</comment>
<dbReference type="AlphaFoldDB" id="A0A074LQM6"/>
<dbReference type="OrthoDB" id="182417at2"/>
<evidence type="ECO:0000256" key="2">
    <source>
        <dbReference type="ARBA" id="ARBA00022448"/>
    </source>
</evidence>
<dbReference type="eggNOG" id="COG2271">
    <property type="taxonomic scope" value="Bacteria"/>
</dbReference>
<keyword evidence="3 6" id="KW-0812">Transmembrane</keyword>
<feature type="transmembrane region" description="Helical" evidence="6">
    <location>
        <begin position="78"/>
        <end position="96"/>
    </location>
</feature>
<reference evidence="8 9" key="1">
    <citation type="journal article" date="2013" name="Int. J. Syst. Evol. Microbiol.">
        <title>Tumebacillus flagellatus sp. nov., an alpha-amylase/pullulanase-producing bacterium isolated from cassava wastewater.</title>
        <authorList>
            <person name="Wang Q."/>
            <person name="Xie N."/>
            <person name="Qin Y."/>
            <person name="Shen N."/>
            <person name="Zhu J."/>
            <person name="Mi H."/>
            <person name="Huang R."/>
        </authorList>
    </citation>
    <scope>NUCLEOTIDE SEQUENCE [LARGE SCALE GENOMIC DNA]</scope>
    <source>
        <strain evidence="8 9">GST4</strain>
    </source>
</reference>
<dbReference type="Gene3D" id="1.20.1250.20">
    <property type="entry name" value="MFS general substrate transporter like domains"/>
    <property type="match status" value="2"/>
</dbReference>
<dbReference type="InterPro" id="IPR020846">
    <property type="entry name" value="MFS_dom"/>
</dbReference>
<comment type="caution">
    <text evidence="8">The sequence shown here is derived from an EMBL/GenBank/DDBJ whole genome shotgun (WGS) entry which is preliminary data.</text>
</comment>
<name>A0A074LQM6_9BACL</name>
<dbReference type="RefSeq" id="WP_038089466.1">
    <property type="nucleotide sequence ID" value="NZ_JMIR01000018.1"/>
</dbReference>
<feature type="transmembrane region" description="Helical" evidence="6">
    <location>
        <begin position="169"/>
        <end position="187"/>
    </location>
</feature>
<feature type="transmembrane region" description="Helical" evidence="6">
    <location>
        <begin position="102"/>
        <end position="124"/>
    </location>
</feature>
<evidence type="ECO:0000256" key="6">
    <source>
        <dbReference type="SAM" id="Phobius"/>
    </source>
</evidence>
<dbReference type="PANTHER" id="PTHR11360:SF284">
    <property type="entry name" value="EG:103B4.3 PROTEIN-RELATED"/>
    <property type="match status" value="1"/>
</dbReference>
<dbReference type="InterPro" id="IPR036259">
    <property type="entry name" value="MFS_trans_sf"/>
</dbReference>
<evidence type="ECO:0000313" key="8">
    <source>
        <dbReference type="EMBL" id="KEO82800.1"/>
    </source>
</evidence>
<dbReference type="PROSITE" id="PS50850">
    <property type="entry name" value="MFS"/>
    <property type="match status" value="1"/>
</dbReference>
<dbReference type="STRING" id="1157490.EL26_13710"/>